<dbReference type="CDD" id="cd03801">
    <property type="entry name" value="GT4_PimA-like"/>
    <property type="match status" value="1"/>
</dbReference>
<feature type="domain" description="Glycosyltransferase subfamily 4-like N-terminal" evidence="2">
    <location>
        <begin position="15"/>
        <end position="176"/>
    </location>
</feature>
<evidence type="ECO:0000259" key="2">
    <source>
        <dbReference type="Pfam" id="PF13439"/>
    </source>
</evidence>
<dbReference type="AlphaFoldDB" id="A0A7C6AH35"/>
<dbReference type="InterPro" id="IPR001296">
    <property type="entry name" value="Glyco_trans_1"/>
</dbReference>
<protein>
    <submittedName>
        <fullName evidence="3">Glycosyltransferase family 1 protein</fullName>
    </submittedName>
</protein>
<keyword evidence="3" id="KW-0808">Transferase</keyword>
<dbReference type="InterPro" id="IPR028098">
    <property type="entry name" value="Glyco_trans_4-like_N"/>
</dbReference>
<proteinExistence type="predicted"/>
<comment type="caution">
    <text evidence="3">The sequence shown here is derived from an EMBL/GenBank/DDBJ whole genome shotgun (WGS) entry which is preliminary data.</text>
</comment>
<dbReference type="PANTHER" id="PTHR45947:SF3">
    <property type="entry name" value="SULFOQUINOVOSYL TRANSFERASE SQD2"/>
    <property type="match status" value="1"/>
</dbReference>
<dbReference type="Pfam" id="PF13439">
    <property type="entry name" value="Glyco_transf_4"/>
    <property type="match status" value="1"/>
</dbReference>
<feature type="domain" description="Glycosyl transferase family 1" evidence="1">
    <location>
        <begin position="187"/>
        <end position="347"/>
    </location>
</feature>
<dbReference type="Pfam" id="PF00534">
    <property type="entry name" value="Glycos_transf_1"/>
    <property type="match status" value="1"/>
</dbReference>
<dbReference type="Gene3D" id="3.40.50.2000">
    <property type="entry name" value="Glycogen Phosphorylase B"/>
    <property type="match status" value="2"/>
</dbReference>
<sequence>MKICLVSDPYYPYPSGVSEYTHYLAKYLRRFGHTVKILTTHYKDEIYEPDVVRVGKVFYIPMNKSFATLSVGLDIPLRVKRFLEQEKFDVVHTMGPFPPSISFFALHYSKSLNITTFHSTGFKYYRAGSYIFRKLFKKYIKKLHGLIAVSETPRDTFMPYIPGDYKIIPNGIDLEKFHPDVLPLPELREKRYKILYLGRLDRRKGLIELLNALPLIKNEIKEILLIVVGKGPLEYECKKLVKEMNLSDAVIFRGYAKSEVIPSYYASCDVYCSPALGGESFGIVLLEGMAVGKPVVASRIPGYDRVITDGYNGLFFDPHKPEDIAQKVIRVLKDKDLRERLINNGKEFVKEYSWFNVAKKIEGFYIEKLKGLNQI</sequence>
<dbReference type="PANTHER" id="PTHR45947">
    <property type="entry name" value="SULFOQUINOVOSYL TRANSFERASE SQD2"/>
    <property type="match status" value="1"/>
</dbReference>
<evidence type="ECO:0000259" key="1">
    <source>
        <dbReference type="Pfam" id="PF00534"/>
    </source>
</evidence>
<accession>A0A7C6AH35</accession>
<dbReference type="EMBL" id="DTHJ01000161">
    <property type="protein sequence ID" value="HHS63479.1"/>
    <property type="molecule type" value="Genomic_DNA"/>
</dbReference>
<organism evidence="3">
    <name type="scientific">candidate division WOR-3 bacterium</name>
    <dbReference type="NCBI Taxonomy" id="2052148"/>
    <lineage>
        <taxon>Bacteria</taxon>
        <taxon>Bacteria division WOR-3</taxon>
    </lineage>
</organism>
<dbReference type="GO" id="GO:0016758">
    <property type="term" value="F:hexosyltransferase activity"/>
    <property type="evidence" value="ECO:0007669"/>
    <property type="project" value="TreeGrafter"/>
</dbReference>
<reference evidence="3" key="1">
    <citation type="journal article" date="2020" name="mSystems">
        <title>Genome- and Community-Level Interaction Insights into Carbon Utilization and Element Cycling Functions of Hydrothermarchaeota in Hydrothermal Sediment.</title>
        <authorList>
            <person name="Zhou Z."/>
            <person name="Liu Y."/>
            <person name="Xu W."/>
            <person name="Pan J."/>
            <person name="Luo Z.H."/>
            <person name="Li M."/>
        </authorList>
    </citation>
    <scope>NUCLEOTIDE SEQUENCE [LARGE SCALE GENOMIC DNA]</scope>
    <source>
        <strain evidence="3">SpSt-783</strain>
    </source>
</reference>
<gene>
    <name evidence="3" type="ORF">ENV70_07725</name>
</gene>
<name>A0A7C6AH35_UNCW3</name>
<evidence type="ECO:0000313" key="3">
    <source>
        <dbReference type="EMBL" id="HHS63479.1"/>
    </source>
</evidence>
<dbReference type="InterPro" id="IPR050194">
    <property type="entry name" value="Glycosyltransferase_grp1"/>
</dbReference>
<dbReference type="SUPFAM" id="SSF53756">
    <property type="entry name" value="UDP-Glycosyltransferase/glycogen phosphorylase"/>
    <property type="match status" value="1"/>
</dbReference>